<dbReference type="InterPro" id="IPR037523">
    <property type="entry name" value="VOC_core"/>
</dbReference>
<feature type="domain" description="VOC" evidence="1">
    <location>
        <begin position="3"/>
        <end position="118"/>
    </location>
</feature>
<dbReference type="SUPFAM" id="SSF54593">
    <property type="entry name" value="Glyoxalase/Bleomycin resistance protein/Dihydroxybiphenyl dioxygenase"/>
    <property type="match status" value="1"/>
</dbReference>
<dbReference type="RefSeq" id="WP_141159473.1">
    <property type="nucleotide sequence ID" value="NZ_JAUSTB010000005.1"/>
</dbReference>
<protein>
    <submittedName>
        <fullName evidence="2">Enzyme related to lactoylglutathione lyase</fullName>
    </submittedName>
</protein>
<reference evidence="2 3" key="1">
    <citation type="submission" date="2023-07" db="EMBL/GenBank/DDBJ databases">
        <title>Sorghum-associated microbial communities from plants grown in Nebraska, USA.</title>
        <authorList>
            <person name="Schachtman D."/>
        </authorList>
    </citation>
    <scope>NUCLEOTIDE SEQUENCE [LARGE SCALE GENOMIC DNA]</scope>
    <source>
        <strain evidence="2 3">DS1001</strain>
    </source>
</reference>
<accession>A0AAJ1WFK9</accession>
<keyword evidence="2" id="KW-0456">Lyase</keyword>
<dbReference type="InterPro" id="IPR004360">
    <property type="entry name" value="Glyas_Fos-R_dOase_dom"/>
</dbReference>
<dbReference type="GO" id="GO:0016829">
    <property type="term" value="F:lyase activity"/>
    <property type="evidence" value="ECO:0007669"/>
    <property type="project" value="UniProtKB-KW"/>
</dbReference>
<evidence type="ECO:0000313" key="2">
    <source>
        <dbReference type="EMBL" id="MDQ0146112.1"/>
    </source>
</evidence>
<dbReference type="EMBL" id="JAUSTB010000005">
    <property type="protein sequence ID" value="MDQ0146112.1"/>
    <property type="molecule type" value="Genomic_DNA"/>
</dbReference>
<keyword evidence="3" id="KW-1185">Reference proteome</keyword>
<sequence length="118" mass="12237">MPGTAITTAFIPVRDPHAAAHWYSRMLGLAVADTNNFSALLTGTGTASVTLMGPDSGIQADPGLSWATCNFKVDDLDAKRAELAGQGVPVGSITGSPDVCLFFTAQDPDGNTLLLTDR</sequence>
<dbReference type="AlphaFoldDB" id="A0AAJ1WFK9"/>
<dbReference type="Gene3D" id="3.10.180.10">
    <property type="entry name" value="2,3-Dihydroxybiphenyl 1,2-Dioxygenase, domain 1"/>
    <property type="match status" value="1"/>
</dbReference>
<proteinExistence type="predicted"/>
<dbReference type="Proteomes" id="UP001239267">
    <property type="component" value="Unassembled WGS sequence"/>
</dbReference>
<dbReference type="PROSITE" id="PS51819">
    <property type="entry name" value="VOC"/>
    <property type="match status" value="1"/>
</dbReference>
<gene>
    <name evidence="2" type="ORF">J2T23_002005</name>
</gene>
<comment type="caution">
    <text evidence="2">The sequence shown here is derived from an EMBL/GenBank/DDBJ whole genome shotgun (WGS) entry which is preliminary data.</text>
</comment>
<dbReference type="Pfam" id="PF00903">
    <property type="entry name" value="Glyoxalase"/>
    <property type="match status" value="1"/>
</dbReference>
<evidence type="ECO:0000313" key="3">
    <source>
        <dbReference type="Proteomes" id="UP001239267"/>
    </source>
</evidence>
<dbReference type="CDD" id="cd06587">
    <property type="entry name" value="VOC"/>
    <property type="match status" value="1"/>
</dbReference>
<name>A0AAJ1WFK9_9MICC</name>
<dbReference type="InterPro" id="IPR029068">
    <property type="entry name" value="Glyas_Bleomycin-R_OHBP_Dase"/>
</dbReference>
<evidence type="ECO:0000259" key="1">
    <source>
        <dbReference type="PROSITE" id="PS51819"/>
    </source>
</evidence>
<organism evidence="2 3">
    <name type="scientific">Pseudarthrobacter niigatensis</name>
    <dbReference type="NCBI Taxonomy" id="369935"/>
    <lineage>
        <taxon>Bacteria</taxon>
        <taxon>Bacillati</taxon>
        <taxon>Actinomycetota</taxon>
        <taxon>Actinomycetes</taxon>
        <taxon>Micrococcales</taxon>
        <taxon>Micrococcaceae</taxon>
        <taxon>Pseudarthrobacter</taxon>
    </lineage>
</organism>